<comment type="caution">
    <text evidence="1">The sequence shown here is derived from an EMBL/GenBank/DDBJ whole genome shotgun (WGS) entry which is preliminary data.</text>
</comment>
<protein>
    <submittedName>
        <fullName evidence="1">Uncharacterized protein</fullName>
    </submittedName>
</protein>
<gene>
    <name evidence="1" type="ORF">BDZ94DRAFT_1210955</name>
</gene>
<dbReference type="OrthoDB" id="162969at2759"/>
<dbReference type="EMBL" id="MU150237">
    <property type="protein sequence ID" value="KAF9467241.1"/>
    <property type="molecule type" value="Genomic_DNA"/>
</dbReference>
<proteinExistence type="predicted"/>
<organism evidence="1 2">
    <name type="scientific">Collybia nuda</name>
    <dbReference type="NCBI Taxonomy" id="64659"/>
    <lineage>
        <taxon>Eukaryota</taxon>
        <taxon>Fungi</taxon>
        <taxon>Dikarya</taxon>
        <taxon>Basidiomycota</taxon>
        <taxon>Agaricomycotina</taxon>
        <taxon>Agaricomycetes</taxon>
        <taxon>Agaricomycetidae</taxon>
        <taxon>Agaricales</taxon>
        <taxon>Tricholomatineae</taxon>
        <taxon>Clitocybaceae</taxon>
        <taxon>Collybia</taxon>
    </lineage>
</organism>
<sequence length="116" mass="12729">MGIEALLNPAEEIITSIKASDEEICEAVLDVCQAQDDAINNSGDDDVEGDTCPINPQPMCRKVLQAVLLITQHTNDMNDPLAHNLEGPLASFMCQMHLEESCNMVPSYSTDYFAQK</sequence>
<evidence type="ECO:0000313" key="2">
    <source>
        <dbReference type="Proteomes" id="UP000807353"/>
    </source>
</evidence>
<dbReference type="Proteomes" id="UP000807353">
    <property type="component" value="Unassembled WGS sequence"/>
</dbReference>
<name>A0A9P6CI62_9AGAR</name>
<accession>A0A9P6CI62</accession>
<keyword evidence="2" id="KW-1185">Reference proteome</keyword>
<reference evidence="1" key="1">
    <citation type="submission" date="2020-11" db="EMBL/GenBank/DDBJ databases">
        <authorList>
            <consortium name="DOE Joint Genome Institute"/>
            <person name="Ahrendt S."/>
            <person name="Riley R."/>
            <person name="Andreopoulos W."/>
            <person name="Labutti K."/>
            <person name="Pangilinan J."/>
            <person name="Ruiz-Duenas F.J."/>
            <person name="Barrasa J.M."/>
            <person name="Sanchez-Garcia M."/>
            <person name="Camarero S."/>
            <person name="Miyauchi S."/>
            <person name="Serrano A."/>
            <person name="Linde D."/>
            <person name="Babiker R."/>
            <person name="Drula E."/>
            <person name="Ayuso-Fernandez I."/>
            <person name="Pacheco R."/>
            <person name="Padilla G."/>
            <person name="Ferreira P."/>
            <person name="Barriuso J."/>
            <person name="Kellner H."/>
            <person name="Castanera R."/>
            <person name="Alfaro M."/>
            <person name="Ramirez L."/>
            <person name="Pisabarro A.G."/>
            <person name="Kuo A."/>
            <person name="Tritt A."/>
            <person name="Lipzen A."/>
            <person name="He G."/>
            <person name="Yan M."/>
            <person name="Ng V."/>
            <person name="Cullen D."/>
            <person name="Martin F."/>
            <person name="Rosso M.-N."/>
            <person name="Henrissat B."/>
            <person name="Hibbett D."/>
            <person name="Martinez A.T."/>
            <person name="Grigoriev I.V."/>
        </authorList>
    </citation>
    <scope>NUCLEOTIDE SEQUENCE</scope>
    <source>
        <strain evidence="1">CBS 247.69</strain>
    </source>
</reference>
<dbReference type="AlphaFoldDB" id="A0A9P6CI62"/>
<evidence type="ECO:0000313" key="1">
    <source>
        <dbReference type="EMBL" id="KAF9467241.1"/>
    </source>
</evidence>